<evidence type="ECO:0000313" key="3">
    <source>
        <dbReference type="Proteomes" id="UP000006034"/>
    </source>
</evidence>
<organism evidence="2 3">
    <name type="scientific">Bilophila wadsworthia (strain 3_1_6)</name>
    <dbReference type="NCBI Taxonomy" id="563192"/>
    <lineage>
        <taxon>Bacteria</taxon>
        <taxon>Pseudomonadati</taxon>
        <taxon>Thermodesulfobacteriota</taxon>
        <taxon>Desulfovibrionia</taxon>
        <taxon>Desulfovibrionales</taxon>
        <taxon>Desulfovibrionaceae</taxon>
        <taxon>Bilophila</taxon>
    </lineage>
</organism>
<gene>
    <name evidence="2" type="ORF">HMPREF0179_00576</name>
</gene>
<feature type="transmembrane region" description="Helical" evidence="1">
    <location>
        <begin position="448"/>
        <end position="468"/>
    </location>
</feature>
<feature type="transmembrane region" description="Helical" evidence="1">
    <location>
        <begin position="526"/>
        <end position="544"/>
    </location>
</feature>
<proteinExistence type="predicted"/>
<sequence length="553" mass="60726">MFEVMLIGLLVLVLILIPLCIGFVAIVRWIMRRTRRVSGQPPVTAAEPLPPQGAAEKGVVRTESLTAEDTFAFETSGEQGAPSEKAREPQLPVEDVVETPHNTDKAVLQDQLKDSMMFRYAVVAGIALLLLIPLLMVESLVGERSSLYREVVADISRTWGGLQQLSGPYLLVPYTERVERERVVPVEGGKDRLVRETRLEASYFVILPSRLSFDATLDPESRRRGIYRALVYTSEIGISGQFTLPSREALTRIVPALVDVDYTRSFVVTGLSHPSALREASPFVWAGVPHSAEPGTQPFENLPSGFRVPIALNAGQGTFDFSQRLALSGSGGIRFATAGETTEIKVRSPWPHPSFQGQVLPASYETSNTGFSAVWSVPSLARSYPNLGTLHTWPRHFTEFAVGVDLYQAGTHYKLVERSVKYGVLFIGLTFLAFIVFEMGLGARLHPVQYGIVGLSMVVFYLVLLSLSEHLAFLTSYLSASGCIVLMVSCYVGFALRNYKEGIGIGVLLVALYSLLYTILQMEDYALLMGTALLLVMLAALMVVSRNLARGNK</sequence>
<comment type="caution">
    <text evidence="2">The sequence shown here is derived from an EMBL/GenBank/DDBJ whole genome shotgun (WGS) entry which is preliminary data.</text>
</comment>
<feature type="transmembrane region" description="Helical" evidence="1">
    <location>
        <begin position="118"/>
        <end position="137"/>
    </location>
</feature>
<protein>
    <recommendedName>
        <fullName evidence="4">Inner membrane protein</fullName>
    </recommendedName>
</protein>
<evidence type="ECO:0000313" key="2">
    <source>
        <dbReference type="EMBL" id="EFV45609.1"/>
    </source>
</evidence>
<keyword evidence="3" id="KW-1185">Reference proteome</keyword>
<name>E5Y315_BILW3</name>
<dbReference type="RefSeq" id="WP_005024784.1">
    <property type="nucleotide sequence ID" value="NZ_KE150239.1"/>
</dbReference>
<reference evidence="2 3" key="1">
    <citation type="submission" date="2010-10" db="EMBL/GenBank/DDBJ databases">
        <authorList>
            <consortium name="The Broad Institute Genome Sequencing Platform"/>
            <person name="Ward D."/>
            <person name="Earl A."/>
            <person name="Feldgarden M."/>
            <person name="Young S.K."/>
            <person name="Gargeya S."/>
            <person name="Zeng Q."/>
            <person name="Alvarado L."/>
            <person name="Berlin A."/>
            <person name="Bochicchio J."/>
            <person name="Chapman S.B."/>
            <person name="Chen Z."/>
            <person name="Freedman E."/>
            <person name="Gellesch M."/>
            <person name="Goldberg J."/>
            <person name="Griggs A."/>
            <person name="Gujja S."/>
            <person name="Heilman E."/>
            <person name="Heiman D."/>
            <person name="Howarth C."/>
            <person name="Mehta T."/>
            <person name="Neiman D."/>
            <person name="Pearson M."/>
            <person name="Roberts A."/>
            <person name="Saif S."/>
            <person name="Shea T."/>
            <person name="Shenoy N."/>
            <person name="Sisk P."/>
            <person name="Stolte C."/>
            <person name="Sykes S."/>
            <person name="White J."/>
            <person name="Yandava C."/>
            <person name="Allen-Vercoe E."/>
            <person name="Sibley C."/>
            <person name="Ambrose C.E."/>
            <person name="Strauss J."/>
            <person name="Daigneault M."/>
            <person name="Haas B."/>
            <person name="Nusbaum C."/>
            <person name="Birren B."/>
        </authorList>
    </citation>
    <scope>NUCLEOTIDE SEQUENCE [LARGE SCALE GENOMIC DNA]</scope>
    <source>
        <strain evidence="2 3">3_1_6</strain>
    </source>
</reference>
<reference evidence="2 3" key="2">
    <citation type="submission" date="2013-04" db="EMBL/GenBank/DDBJ databases">
        <title>The Genome Sequence of Bilophila wadsworthia 3_1_6.</title>
        <authorList>
            <consortium name="The Broad Institute Genomics Platform"/>
            <person name="Earl A."/>
            <person name="Ward D."/>
            <person name="Feldgarden M."/>
            <person name="Gevers D."/>
            <person name="Sibley C."/>
            <person name="Strauss J."/>
            <person name="Allen-Vercoe E."/>
            <person name="Walker B."/>
            <person name="Young S."/>
            <person name="Zeng Q."/>
            <person name="Gargeya S."/>
            <person name="Fitzgerald M."/>
            <person name="Haas B."/>
            <person name="Abouelleil A."/>
            <person name="Allen A.W."/>
            <person name="Alvarado L."/>
            <person name="Arachchi H.M."/>
            <person name="Berlin A.M."/>
            <person name="Chapman S.B."/>
            <person name="Gainer-Dewar J."/>
            <person name="Goldberg J."/>
            <person name="Griggs A."/>
            <person name="Gujja S."/>
            <person name="Hansen M."/>
            <person name="Howarth C."/>
            <person name="Imamovic A."/>
            <person name="Ireland A."/>
            <person name="Larimer J."/>
            <person name="McCowan C."/>
            <person name="Murphy C."/>
            <person name="Pearson M."/>
            <person name="Poon T.W."/>
            <person name="Priest M."/>
            <person name="Roberts A."/>
            <person name="Saif S."/>
            <person name="Shea T."/>
            <person name="Sisk P."/>
            <person name="Sykes S."/>
            <person name="Wortman J."/>
            <person name="Nusbaum C."/>
            <person name="Birren B."/>
        </authorList>
    </citation>
    <scope>NUCLEOTIDE SEQUENCE [LARGE SCALE GENOMIC DNA]</scope>
    <source>
        <strain evidence="2 3">3_1_6</strain>
    </source>
</reference>
<keyword evidence="1" id="KW-0812">Transmembrane</keyword>
<dbReference type="NCBIfam" id="NF008712">
    <property type="entry name" value="PRK11715.1-1"/>
    <property type="match status" value="1"/>
</dbReference>
<accession>E5Y315</accession>
<feature type="transmembrane region" description="Helical" evidence="1">
    <location>
        <begin position="474"/>
        <end position="496"/>
    </location>
</feature>
<dbReference type="Proteomes" id="UP000006034">
    <property type="component" value="Unassembled WGS sequence"/>
</dbReference>
<dbReference type="HOGENOM" id="CLU_036281_1_0_7"/>
<keyword evidence="1" id="KW-0472">Membrane</keyword>
<feature type="transmembrane region" description="Helical" evidence="1">
    <location>
        <begin position="503"/>
        <end position="520"/>
    </location>
</feature>
<dbReference type="PANTHER" id="PTHR30092">
    <property type="entry name" value="INNER MEMBRANE PROTEIN CRED"/>
    <property type="match status" value="1"/>
</dbReference>
<feature type="transmembrane region" description="Helical" evidence="1">
    <location>
        <begin position="422"/>
        <end position="441"/>
    </location>
</feature>
<dbReference type="GeneID" id="78087235"/>
<dbReference type="PANTHER" id="PTHR30092:SF0">
    <property type="entry name" value="INNER MEMBRANE PROTEIN CRED"/>
    <property type="match status" value="1"/>
</dbReference>
<dbReference type="eggNOG" id="COG4452">
    <property type="taxonomic scope" value="Bacteria"/>
</dbReference>
<dbReference type="GO" id="GO:0005886">
    <property type="term" value="C:plasma membrane"/>
    <property type="evidence" value="ECO:0007669"/>
    <property type="project" value="TreeGrafter"/>
</dbReference>
<evidence type="ECO:0008006" key="4">
    <source>
        <dbReference type="Google" id="ProtNLM"/>
    </source>
</evidence>
<evidence type="ECO:0000256" key="1">
    <source>
        <dbReference type="SAM" id="Phobius"/>
    </source>
</evidence>
<dbReference type="AlphaFoldDB" id="E5Y315"/>
<dbReference type="EMBL" id="ADCP02000002">
    <property type="protein sequence ID" value="EFV45609.1"/>
    <property type="molecule type" value="Genomic_DNA"/>
</dbReference>
<dbReference type="OrthoDB" id="9791851at2"/>
<keyword evidence="1" id="KW-1133">Transmembrane helix</keyword>
<dbReference type="InterPro" id="IPR010364">
    <property type="entry name" value="Uncharacterised_IM_CreD"/>
</dbReference>
<dbReference type="Pfam" id="PF06123">
    <property type="entry name" value="CreD"/>
    <property type="match status" value="1"/>
</dbReference>
<dbReference type="STRING" id="563192.HMPREF0179_00576"/>
<feature type="transmembrane region" description="Helical" evidence="1">
    <location>
        <begin position="6"/>
        <end position="30"/>
    </location>
</feature>